<evidence type="ECO:0000256" key="3">
    <source>
        <dbReference type="ARBA" id="ARBA00022750"/>
    </source>
</evidence>
<dbReference type="NCBIfam" id="TIGR00072">
    <property type="entry name" value="hydrog_prot"/>
    <property type="match status" value="1"/>
</dbReference>
<dbReference type="Proteomes" id="UP001521150">
    <property type="component" value="Unassembled WGS sequence"/>
</dbReference>
<dbReference type="Gene3D" id="3.40.50.1450">
    <property type="entry name" value="HybD-like"/>
    <property type="match status" value="1"/>
</dbReference>
<keyword evidence="4" id="KW-0378">Hydrolase</keyword>
<accession>A0ABS8Z9W6</accession>
<dbReference type="PRINTS" id="PR00446">
    <property type="entry name" value="HYDRGNUPTAKE"/>
</dbReference>
<name>A0ABS8Z9W6_9PSEU</name>
<evidence type="ECO:0000256" key="4">
    <source>
        <dbReference type="ARBA" id="ARBA00022801"/>
    </source>
</evidence>
<proteinExistence type="inferred from homology"/>
<dbReference type="EMBL" id="JAJVCN010000001">
    <property type="protein sequence ID" value="MCE7004666.1"/>
    <property type="molecule type" value="Genomic_DNA"/>
</dbReference>
<evidence type="ECO:0000313" key="6">
    <source>
        <dbReference type="Proteomes" id="UP001521150"/>
    </source>
</evidence>
<dbReference type="CDD" id="cd00518">
    <property type="entry name" value="H2MP"/>
    <property type="match status" value="1"/>
</dbReference>
<dbReference type="PANTHER" id="PTHR30302:SF1">
    <property type="entry name" value="HYDROGENASE 2 MATURATION PROTEASE"/>
    <property type="match status" value="1"/>
</dbReference>
<dbReference type="PANTHER" id="PTHR30302">
    <property type="entry name" value="HYDROGENASE 1 MATURATION PROTEASE"/>
    <property type="match status" value="1"/>
</dbReference>
<comment type="caution">
    <text evidence="5">The sequence shown here is derived from an EMBL/GenBank/DDBJ whole genome shotgun (WGS) entry which is preliminary data.</text>
</comment>
<protein>
    <submittedName>
        <fullName evidence="5">Hydrogenase maturation protease</fullName>
    </submittedName>
</protein>
<organism evidence="5 6">
    <name type="scientific">Kibdelosporangium philippinense</name>
    <dbReference type="NCBI Taxonomy" id="211113"/>
    <lineage>
        <taxon>Bacteria</taxon>
        <taxon>Bacillati</taxon>
        <taxon>Actinomycetota</taxon>
        <taxon>Actinomycetes</taxon>
        <taxon>Pseudonocardiales</taxon>
        <taxon>Pseudonocardiaceae</taxon>
        <taxon>Kibdelosporangium</taxon>
    </lineage>
</organism>
<sequence>MTVVIGIGNPYRCDDGVGPAVADQLRRLSLPDVETVIADGEPVQLLDAWTGAELAIVVDAVLCDPAEPGRIHRTDIEGITSFPGATSSHGLGVPEAVLLGSALDRLPARLVVYAVEAACLDFGTDLSPPVTAAVPDVVAAVLDEIAKEKPCPPDPRSPN</sequence>
<dbReference type="GO" id="GO:0008233">
    <property type="term" value="F:peptidase activity"/>
    <property type="evidence" value="ECO:0007669"/>
    <property type="project" value="UniProtKB-KW"/>
</dbReference>
<reference evidence="5 6" key="1">
    <citation type="submission" date="2021-12" db="EMBL/GenBank/DDBJ databases">
        <title>Genome sequence of Kibdelosporangium philippinense ATCC 49844.</title>
        <authorList>
            <person name="Fedorov E.A."/>
            <person name="Omeragic M."/>
            <person name="Shalygina K.F."/>
            <person name="Maclea K.S."/>
        </authorList>
    </citation>
    <scope>NUCLEOTIDE SEQUENCE [LARGE SCALE GENOMIC DNA]</scope>
    <source>
        <strain evidence="5 6">ATCC 49844</strain>
    </source>
</reference>
<keyword evidence="2 5" id="KW-0645">Protease</keyword>
<dbReference type="InterPro" id="IPR000671">
    <property type="entry name" value="Peptidase_A31"/>
</dbReference>
<evidence type="ECO:0000313" key="5">
    <source>
        <dbReference type="EMBL" id="MCE7004666.1"/>
    </source>
</evidence>
<keyword evidence="3" id="KW-0064">Aspartyl protease</keyword>
<comment type="similarity">
    <text evidence="1">Belongs to the peptidase A31 family.</text>
</comment>
<dbReference type="InterPro" id="IPR023430">
    <property type="entry name" value="Pept_HybD-like_dom_sf"/>
</dbReference>
<gene>
    <name evidence="5" type="ORF">LWC34_17805</name>
</gene>
<keyword evidence="6" id="KW-1185">Reference proteome</keyword>
<dbReference type="RefSeq" id="WP_233726157.1">
    <property type="nucleotide sequence ID" value="NZ_JAJVCN010000001.1"/>
</dbReference>
<dbReference type="GO" id="GO:0006508">
    <property type="term" value="P:proteolysis"/>
    <property type="evidence" value="ECO:0007669"/>
    <property type="project" value="UniProtKB-KW"/>
</dbReference>
<dbReference type="SUPFAM" id="SSF53163">
    <property type="entry name" value="HybD-like"/>
    <property type="match status" value="1"/>
</dbReference>
<dbReference type="Pfam" id="PF01750">
    <property type="entry name" value="HycI"/>
    <property type="match status" value="1"/>
</dbReference>
<evidence type="ECO:0000256" key="2">
    <source>
        <dbReference type="ARBA" id="ARBA00022670"/>
    </source>
</evidence>
<evidence type="ECO:0000256" key="1">
    <source>
        <dbReference type="ARBA" id="ARBA00006814"/>
    </source>
</evidence>